<name>A0A0F7SVK5_PHARH</name>
<dbReference type="PROSITE" id="PS51687">
    <property type="entry name" value="SAM_MT_RNA_M5U"/>
    <property type="match status" value="1"/>
</dbReference>
<feature type="compositionally biased region" description="Low complexity" evidence="6">
    <location>
        <begin position="66"/>
        <end position="107"/>
    </location>
</feature>
<keyword evidence="2 4" id="KW-0808">Transferase</keyword>
<feature type="region of interest" description="Disordered" evidence="6">
    <location>
        <begin position="37"/>
        <end position="120"/>
    </location>
</feature>
<organism evidence="7">
    <name type="scientific">Phaffia rhodozyma</name>
    <name type="common">Yeast</name>
    <name type="synonym">Xanthophyllomyces dendrorhous</name>
    <dbReference type="NCBI Taxonomy" id="264483"/>
    <lineage>
        <taxon>Eukaryota</taxon>
        <taxon>Fungi</taxon>
        <taxon>Dikarya</taxon>
        <taxon>Basidiomycota</taxon>
        <taxon>Agaricomycotina</taxon>
        <taxon>Tremellomycetes</taxon>
        <taxon>Cystofilobasidiales</taxon>
        <taxon>Mrakiaceae</taxon>
        <taxon>Phaffia</taxon>
    </lineage>
</organism>
<evidence type="ECO:0000256" key="5">
    <source>
        <dbReference type="PROSITE-ProRule" id="PRU10015"/>
    </source>
</evidence>
<dbReference type="GO" id="GO:0008033">
    <property type="term" value="P:tRNA processing"/>
    <property type="evidence" value="ECO:0007669"/>
    <property type="project" value="InterPro"/>
</dbReference>
<dbReference type="CDD" id="cd02440">
    <property type="entry name" value="AdoMet_MTases"/>
    <property type="match status" value="1"/>
</dbReference>
<accession>A0A0F7SVK5</accession>
<feature type="active site" evidence="5">
    <location>
        <position position="653"/>
    </location>
</feature>
<keyword evidence="3 4" id="KW-0949">S-adenosyl-L-methionine</keyword>
<dbReference type="PROSITE" id="PS01230">
    <property type="entry name" value="TRMA_1"/>
    <property type="match status" value="1"/>
</dbReference>
<feature type="binding site" evidence="4">
    <location>
        <position position="577"/>
    </location>
    <ligand>
        <name>S-adenosyl-L-methionine</name>
        <dbReference type="ChEBI" id="CHEBI:59789"/>
    </ligand>
</feature>
<protein>
    <submittedName>
        <fullName evidence="7">Trna methyltransferase</fullName>
    </submittedName>
</protein>
<feature type="active site" description="Nucleophile" evidence="4">
    <location>
        <position position="653"/>
    </location>
</feature>
<dbReference type="InterPro" id="IPR010280">
    <property type="entry name" value="U5_MeTrfase_fam"/>
</dbReference>
<evidence type="ECO:0000256" key="4">
    <source>
        <dbReference type="PROSITE-ProRule" id="PRU01024"/>
    </source>
</evidence>
<dbReference type="GO" id="GO:0030697">
    <property type="term" value="F:tRNA (uracil(54)-C5)-methyltransferase activity, S-adenosyl methionine-dependent"/>
    <property type="evidence" value="ECO:0007669"/>
    <property type="project" value="InterPro"/>
</dbReference>
<dbReference type="GO" id="GO:0009451">
    <property type="term" value="P:RNA modification"/>
    <property type="evidence" value="ECO:0007669"/>
    <property type="project" value="UniProtKB-ARBA"/>
</dbReference>
<dbReference type="Gene3D" id="2.40.50.140">
    <property type="entry name" value="Nucleic acid-binding proteins"/>
    <property type="match status" value="1"/>
</dbReference>
<dbReference type="EMBL" id="LN483157">
    <property type="protein sequence ID" value="CED83993.1"/>
    <property type="molecule type" value="Genomic_DNA"/>
</dbReference>
<feature type="compositionally biased region" description="Basic residues" evidence="6">
    <location>
        <begin position="111"/>
        <end position="120"/>
    </location>
</feature>
<dbReference type="PANTHER" id="PTHR11061">
    <property type="entry name" value="RNA M5U METHYLTRANSFERASE"/>
    <property type="match status" value="1"/>
</dbReference>
<comment type="similarity">
    <text evidence="4">Belongs to the class I-like SAM-binding methyltransferase superfamily. RNA M5U methyltransferase family.</text>
</comment>
<feature type="binding site" evidence="4">
    <location>
        <position position="626"/>
    </location>
    <ligand>
        <name>S-adenosyl-L-methionine</name>
        <dbReference type="ChEBI" id="CHEBI:59789"/>
    </ligand>
</feature>
<dbReference type="PROSITE" id="PS01231">
    <property type="entry name" value="TRMA_2"/>
    <property type="match status" value="1"/>
</dbReference>
<feature type="binding site" evidence="4">
    <location>
        <position position="556"/>
    </location>
    <ligand>
        <name>S-adenosyl-L-methionine</name>
        <dbReference type="ChEBI" id="CHEBI:59789"/>
    </ligand>
</feature>
<evidence type="ECO:0000256" key="3">
    <source>
        <dbReference type="ARBA" id="ARBA00022691"/>
    </source>
</evidence>
<dbReference type="InterPro" id="IPR012340">
    <property type="entry name" value="NA-bd_OB-fold"/>
</dbReference>
<keyword evidence="1 4" id="KW-0489">Methyltransferase</keyword>
<feature type="binding site" evidence="4">
    <location>
        <position position="517"/>
    </location>
    <ligand>
        <name>S-adenosyl-L-methionine</name>
        <dbReference type="ChEBI" id="CHEBI:59789"/>
    </ligand>
</feature>
<feature type="compositionally biased region" description="Polar residues" evidence="6">
    <location>
        <begin position="37"/>
        <end position="49"/>
    </location>
</feature>
<evidence type="ECO:0000256" key="2">
    <source>
        <dbReference type="ARBA" id="ARBA00022679"/>
    </source>
</evidence>
<dbReference type="InterPro" id="IPR029063">
    <property type="entry name" value="SAM-dependent_MTases_sf"/>
</dbReference>
<evidence type="ECO:0000256" key="6">
    <source>
        <dbReference type="SAM" id="MobiDB-lite"/>
    </source>
</evidence>
<reference evidence="7" key="1">
    <citation type="submission" date="2014-08" db="EMBL/GenBank/DDBJ databases">
        <authorList>
            <person name="Sharma Rahul"/>
            <person name="Thines Marco"/>
        </authorList>
    </citation>
    <scope>NUCLEOTIDE SEQUENCE</scope>
</reference>
<sequence length="701" mass="77217">MLLARHSSKVLQHIITKSPALHLNRQVSASGILRAMSESSTIRPRSPMSSPKHHHEKRARLDESSPDPSSISIVLPSSIEDSTSNSISAALPDSQSSSSISKPIPASVRRPQGKGKKANRRNKHLVVDEVLWNDVQLLLTKQVCDEAESQEIDWESPLDVGMEVVVRVGMVGSGGDSLSLYDSPANPSRKWALLTPFALPEELIKVRVIKNSRMHSLAELVEVIERNDKLRLKDGQGVGCKYFGTCGGCQFQNISYETQLDWKRETVRKAFKYFSNTDLSLIPDVLPTIASPKQSGYRTKITPHFRSLPRTIRETILKEKGIPLPSKKRAKAVVPVAGTIEEEVSMNGLAEGEADPVEAISETSEKKEVNGEADGVIVAAGEGSKAEGPAGHGPDGRFFPSCGMVDRNGKPAEGDFEFKIGFDERISKRVMDIEDCPLGTSVLNKQYAIERRKVIDTIHLYSSDATLILRDASDPNSFGPGKTAEDDVHFAVTNYKETIHERVGDFHFTFPSGSFFQNNNSILIPLTDYVKHAIFPPSPQSNPSPYPPPTHLVDTYCGSGLFGITLSPHFKSITGIEIDPKSIEYAERNAKLNGVDGKCVFKAGKSEDIFENVEGLAWEDTAVVIDPPRKGCDQQFLTQLVALHPQTVVYVSCNVHTQARDIGYLLKQDMDGKRYILESLRGFDLFPQTAHVEGVAVLRLR</sequence>
<dbReference type="Pfam" id="PF05958">
    <property type="entry name" value="tRNA_U5-meth_tr"/>
    <property type="match status" value="1"/>
</dbReference>
<dbReference type="Gene3D" id="3.40.50.150">
    <property type="entry name" value="Vaccinia Virus protein VP39"/>
    <property type="match status" value="2"/>
</dbReference>
<dbReference type="SUPFAM" id="SSF53335">
    <property type="entry name" value="S-adenosyl-L-methionine-dependent methyltransferases"/>
    <property type="match status" value="2"/>
</dbReference>
<dbReference type="GO" id="GO:0032259">
    <property type="term" value="P:methylation"/>
    <property type="evidence" value="ECO:0007669"/>
    <property type="project" value="UniProtKB-KW"/>
</dbReference>
<evidence type="ECO:0000256" key="1">
    <source>
        <dbReference type="ARBA" id="ARBA00022603"/>
    </source>
</evidence>
<dbReference type="AlphaFoldDB" id="A0A0F7SVK5"/>
<evidence type="ECO:0000313" key="7">
    <source>
        <dbReference type="EMBL" id="CED83993.1"/>
    </source>
</evidence>
<proteinExistence type="inferred from homology"/>
<dbReference type="InterPro" id="IPR030391">
    <property type="entry name" value="MeTrfase_TrmA_CS"/>
</dbReference>
<dbReference type="PROSITE" id="PS51622">
    <property type="entry name" value="SAM_MT_RNA_M5U_2"/>
    <property type="match status" value="1"/>
</dbReference>
<dbReference type="InterPro" id="IPR025795">
    <property type="entry name" value="tRNA_(uracil-5-)_MeTrfase"/>
</dbReference>
<dbReference type="PANTHER" id="PTHR11061:SF30">
    <property type="entry name" value="TRNA (URACIL(54)-C(5))-METHYLTRANSFERASE"/>
    <property type="match status" value="1"/>
</dbReference>
<dbReference type="InterPro" id="IPR030390">
    <property type="entry name" value="MeTrfase_TrmA_AS"/>
</dbReference>